<comment type="similarity">
    <text evidence="1">Belongs to the LysR transcriptional regulatory family.</text>
</comment>
<dbReference type="InterPro" id="IPR005119">
    <property type="entry name" value="LysR_subst-bd"/>
</dbReference>
<dbReference type="GO" id="GO:0000976">
    <property type="term" value="F:transcription cis-regulatory region binding"/>
    <property type="evidence" value="ECO:0007669"/>
    <property type="project" value="TreeGrafter"/>
</dbReference>
<accession>I7KI33</accession>
<dbReference type="AlphaFoldDB" id="I7KI33"/>
<dbReference type="PRINTS" id="PR00039">
    <property type="entry name" value="HTHLYSR"/>
</dbReference>
<feature type="domain" description="HTH lysR-type" evidence="5">
    <location>
        <begin position="9"/>
        <end position="66"/>
    </location>
</feature>
<dbReference type="Gene3D" id="1.10.10.10">
    <property type="entry name" value="Winged helix-like DNA-binding domain superfamily/Winged helix DNA-binding domain"/>
    <property type="match status" value="1"/>
</dbReference>
<dbReference type="eggNOG" id="COG0583">
    <property type="taxonomic scope" value="Bacteria"/>
</dbReference>
<dbReference type="EMBL" id="CAKE01000034">
    <property type="protein sequence ID" value="CCI82650.1"/>
    <property type="molecule type" value="Genomic_DNA"/>
</dbReference>
<dbReference type="PANTHER" id="PTHR30126">
    <property type="entry name" value="HTH-TYPE TRANSCRIPTIONAL REGULATOR"/>
    <property type="match status" value="1"/>
</dbReference>
<evidence type="ECO:0000256" key="2">
    <source>
        <dbReference type="ARBA" id="ARBA00023015"/>
    </source>
</evidence>
<dbReference type="Pfam" id="PF00126">
    <property type="entry name" value="HTH_1"/>
    <property type="match status" value="1"/>
</dbReference>
<comment type="caution">
    <text evidence="6">The sequence shown here is derived from an EMBL/GenBank/DDBJ whole genome shotgun (WGS) entry which is preliminary data.</text>
</comment>
<dbReference type="GeneID" id="82847878"/>
<evidence type="ECO:0000313" key="6">
    <source>
        <dbReference type="EMBL" id="CCI82650.1"/>
    </source>
</evidence>
<sequence length="317" mass="36485">MKSNADAVLSAKSLHYFLQLIDSMSYTQAAQILGITQPALTQQIKKLEKAVGSPLFGQVGKRLYLTDAGIEMEETAHKLLNTVQGAIDTIQQYSESDIGQISIGALNTFDSSILEEFLVAFNRKYPEIKLSFTFYDRKELWNKMDHNELDFAIIYVPDRNANPAAMKQYWTEKIYDDSLIVLSPKQRRKLEDIVDEKWVSYPKGSYLPQTLTRFYSGKLPEKGLNISARFSETHQMVNFAQANKCNTFVTKSFYELNKKNIKLHTVNAIPAVEFQSCFLYRKNKADIPRLSNFLNEWKQFLKAKDYSSRLDEYSSLI</sequence>
<name>I7KI33_9LACO</name>
<dbReference type="InterPro" id="IPR036390">
    <property type="entry name" value="WH_DNA-bd_sf"/>
</dbReference>
<gene>
    <name evidence="6" type="ORF">BN55_07985</name>
</gene>
<evidence type="ECO:0000256" key="1">
    <source>
        <dbReference type="ARBA" id="ARBA00009437"/>
    </source>
</evidence>
<dbReference type="GO" id="GO:0003700">
    <property type="term" value="F:DNA-binding transcription factor activity"/>
    <property type="evidence" value="ECO:0007669"/>
    <property type="project" value="InterPro"/>
</dbReference>
<evidence type="ECO:0000256" key="3">
    <source>
        <dbReference type="ARBA" id="ARBA00023125"/>
    </source>
</evidence>
<dbReference type="Proteomes" id="UP000009320">
    <property type="component" value="Unassembled WGS sequence"/>
</dbReference>
<dbReference type="STRING" id="1423758.FC41_GL001647"/>
<dbReference type="RefSeq" id="WP_008471797.1">
    <property type="nucleotide sequence ID" value="NZ_AYZP01000005.1"/>
</dbReference>
<dbReference type="PROSITE" id="PS50931">
    <property type="entry name" value="HTH_LYSR"/>
    <property type="match status" value="1"/>
</dbReference>
<dbReference type="InterPro" id="IPR000847">
    <property type="entry name" value="LysR_HTH_N"/>
</dbReference>
<organism evidence="6 7">
    <name type="scientific">Lactobacillus hominis DSM 23910 = CRBIP 24.179</name>
    <dbReference type="NCBI Taxonomy" id="1423758"/>
    <lineage>
        <taxon>Bacteria</taxon>
        <taxon>Bacillati</taxon>
        <taxon>Bacillota</taxon>
        <taxon>Bacilli</taxon>
        <taxon>Lactobacillales</taxon>
        <taxon>Lactobacillaceae</taxon>
        <taxon>Lactobacillus</taxon>
    </lineage>
</organism>
<evidence type="ECO:0000313" key="7">
    <source>
        <dbReference type="Proteomes" id="UP000009320"/>
    </source>
</evidence>
<keyword evidence="7" id="KW-1185">Reference proteome</keyword>
<dbReference type="SUPFAM" id="SSF53850">
    <property type="entry name" value="Periplasmic binding protein-like II"/>
    <property type="match status" value="1"/>
</dbReference>
<dbReference type="InterPro" id="IPR036388">
    <property type="entry name" value="WH-like_DNA-bd_sf"/>
</dbReference>
<dbReference type="Pfam" id="PF03466">
    <property type="entry name" value="LysR_substrate"/>
    <property type="match status" value="1"/>
</dbReference>
<dbReference type="CDD" id="cd05466">
    <property type="entry name" value="PBP2_LTTR_substrate"/>
    <property type="match status" value="1"/>
</dbReference>
<keyword evidence="2" id="KW-0805">Transcription regulation</keyword>
<dbReference type="PANTHER" id="PTHR30126:SF40">
    <property type="entry name" value="HTH-TYPE TRANSCRIPTIONAL REGULATOR GLTR"/>
    <property type="match status" value="1"/>
</dbReference>
<evidence type="ECO:0000259" key="5">
    <source>
        <dbReference type="PROSITE" id="PS50931"/>
    </source>
</evidence>
<dbReference type="OrthoDB" id="9803735at2"/>
<evidence type="ECO:0000256" key="4">
    <source>
        <dbReference type="ARBA" id="ARBA00023163"/>
    </source>
</evidence>
<dbReference type="SUPFAM" id="SSF46785">
    <property type="entry name" value="Winged helix' DNA-binding domain"/>
    <property type="match status" value="1"/>
</dbReference>
<dbReference type="PATRIC" id="fig|1423758.3.peg.1678"/>
<keyword evidence="3" id="KW-0238">DNA-binding</keyword>
<proteinExistence type="inferred from homology"/>
<dbReference type="Gene3D" id="3.40.190.290">
    <property type="match status" value="1"/>
</dbReference>
<protein>
    <submittedName>
        <fullName evidence="6">Transcriptional regulator</fullName>
    </submittedName>
</protein>
<reference evidence="6 7" key="1">
    <citation type="submission" date="2012-06" db="EMBL/GenBank/DDBJ databases">
        <title>Draft Genome Sequence of Lactobacillus hominis Strain CRBIP 24.179T, isolated from human intestine.</title>
        <authorList>
            <person name="Cousin S."/>
            <person name="Ma L."/>
            <person name="Bizet C."/>
            <person name="Loux V."/>
            <person name="Bouchier C."/>
            <person name="Clermont D."/>
            <person name="Creno S."/>
        </authorList>
    </citation>
    <scope>NUCLEOTIDE SEQUENCE [LARGE SCALE GENOMIC DNA]</scope>
    <source>
        <strain evidence="7">CRBIP 24.179T</strain>
    </source>
</reference>
<keyword evidence="4" id="KW-0804">Transcription</keyword>